<accession>A0A6C8G6N1</accession>
<keyword evidence="1" id="KW-0812">Transmembrane</keyword>
<comment type="caution">
    <text evidence="2">The sequence shown here is derived from an EMBL/GenBank/DDBJ whole genome shotgun (WGS) entry which is preliminary data.</text>
</comment>
<name>A0A6C8G6N1_SALIN</name>
<evidence type="ECO:0000256" key="1">
    <source>
        <dbReference type="SAM" id="Phobius"/>
    </source>
</evidence>
<proteinExistence type="predicted"/>
<feature type="transmembrane region" description="Helical" evidence="1">
    <location>
        <begin position="12"/>
        <end position="30"/>
    </location>
</feature>
<protein>
    <submittedName>
        <fullName evidence="2">Uncharacterized protein</fullName>
    </submittedName>
</protein>
<gene>
    <name evidence="2" type="ORF">SEENIN0B_01147</name>
</gene>
<reference evidence="2 3" key="1">
    <citation type="submission" date="2011-09" db="EMBL/GenBank/DDBJ databases">
        <authorList>
            <person name="McClelland M."/>
            <person name="Clifton S."/>
            <person name="Porwollik S."/>
            <person name="Cheng P."/>
            <person name="Wollam A."/>
            <person name="Wang C."/>
            <person name="Pepin K."/>
            <person name="Bhonagiri V."/>
            <person name="Fulton R."/>
            <person name="Fulton L.F."/>
            <person name="Delehaunty K."/>
            <person name="Fronick C."/>
            <person name="O'Laughlin M."/>
            <person name="Godfrey J."/>
            <person name="Waligorski J."/>
            <person name="Appelbaum E."/>
            <person name="Farmer C."/>
            <person name="Strong C."/>
            <person name="Tomlinson C."/>
            <person name="Hou S."/>
            <person name="Minx P."/>
            <person name="Warren W."/>
            <person name="Wilson R.K."/>
        </authorList>
    </citation>
    <scope>NUCLEOTIDE SEQUENCE [LARGE SCALE GENOMIC DNA]</scope>
    <source>
        <strain evidence="3">SARB 27</strain>
    </source>
</reference>
<evidence type="ECO:0000313" key="3">
    <source>
        <dbReference type="Proteomes" id="UP000004564"/>
    </source>
</evidence>
<keyword evidence="1" id="KW-0472">Membrane</keyword>
<keyword evidence="1" id="KW-1133">Transmembrane helix</keyword>
<dbReference type="Proteomes" id="UP000004564">
    <property type="component" value="Chromosome"/>
</dbReference>
<dbReference type="AlphaFoldDB" id="A0A6C8G6N1"/>
<organism evidence="2 3">
    <name type="scientific">Salmonella enterica subsp. enterica serovar Infantis str. SARB27</name>
    <dbReference type="NCBI Taxonomy" id="596155"/>
    <lineage>
        <taxon>Bacteria</taxon>
        <taxon>Pseudomonadati</taxon>
        <taxon>Pseudomonadota</taxon>
        <taxon>Gammaproteobacteria</taxon>
        <taxon>Enterobacterales</taxon>
        <taxon>Enterobacteriaceae</taxon>
        <taxon>Salmonella</taxon>
    </lineage>
</organism>
<dbReference type="EMBL" id="AFYI01000002">
    <property type="protein sequence ID" value="EHB41296.1"/>
    <property type="molecule type" value="Genomic_DNA"/>
</dbReference>
<sequence>MNWLMPIKLSLINYCDLFFQMLSLVTMVIMKNGELLLGLKEMLR</sequence>
<evidence type="ECO:0000313" key="2">
    <source>
        <dbReference type="EMBL" id="EHB41296.1"/>
    </source>
</evidence>